<feature type="site" description="Important for activity" evidence="8">
    <location>
        <position position="6"/>
    </location>
</feature>
<dbReference type="OrthoDB" id="9805576at2"/>
<dbReference type="STRING" id="1514904.SU32_09855"/>
<dbReference type="PANTHER" id="PTHR43095">
    <property type="entry name" value="SUGAR KINASE"/>
    <property type="match status" value="1"/>
</dbReference>
<comment type="similarity">
    <text evidence="1 8 9">Belongs to the FGGY kinase family.</text>
</comment>
<evidence type="ECO:0000256" key="7">
    <source>
        <dbReference type="ARBA" id="ARBA00023277"/>
    </source>
</evidence>
<keyword evidence="13" id="KW-1185">Reference proteome</keyword>
<dbReference type="NCBIfam" id="TIGR01312">
    <property type="entry name" value="XylB"/>
    <property type="match status" value="1"/>
</dbReference>
<accession>A0A0N0E7J7</accession>
<protein>
    <recommendedName>
        <fullName evidence="8 9">Xylulose kinase</fullName>
        <shortName evidence="8 9">Xylulokinase</shortName>
        <ecNumber evidence="8 9">2.7.1.17</ecNumber>
    </recommendedName>
</protein>
<dbReference type="Pfam" id="PF00370">
    <property type="entry name" value="FGGY_N"/>
    <property type="match status" value="1"/>
</dbReference>
<name>A0A0N0E7J7_9HYPH</name>
<evidence type="ECO:0000259" key="11">
    <source>
        <dbReference type="Pfam" id="PF02782"/>
    </source>
</evidence>
<dbReference type="HAMAP" id="MF_02220">
    <property type="entry name" value="XylB"/>
    <property type="match status" value="1"/>
</dbReference>
<keyword evidence="5 8" id="KW-0418">Kinase</keyword>
<evidence type="ECO:0000256" key="8">
    <source>
        <dbReference type="HAMAP-Rule" id="MF_02220"/>
    </source>
</evidence>
<keyword evidence="7 8" id="KW-0119">Carbohydrate metabolism</keyword>
<feature type="domain" description="Carbohydrate kinase FGGY C-terminal" evidence="11">
    <location>
        <begin position="250"/>
        <end position="434"/>
    </location>
</feature>
<evidence type="ECO:0000256" key="6">
    <source>
        <dbReference type="ARBA" id="ARBA00022840"/>
    </source>
</evidence>
<feature type="domain" description="Carbohydrate kinase FGGY N-terminal" evidence="10">
    <location>
        <begin position="1"/>
        <end position="240"/>
    </location>
</feature>
<dbReference type="InterPro" id="IPR006000">
    <property type="entry name" value="Xylulokinase"/>
</dbReference>
<gene>
    <name evidence="8 9" type="primary">xylB</name>
    <name evidence="12" type="ORF">SU32_09855</name>
</gene>
<evidence type="ECO:0000256" key="9">
    <source>
        <dbReference type="RuleBase" id="RU364073"/>
    </source>
</evidence>
<evidence type="ECO:0000256" key="3">
    <source>
        <dbReference type="ARBA" id="ARBA00022679"/>
    </source>
</evidence>
<dbReference type="Proteomes" id="UP000038011">
    <property type="component" value="Unassembled WGS sequence"/>
</dbReference>
<evidence type="ECO:0000259" key="10">
    <source>
        <dbReference type="Pfam" id="PF00370"/>
    </source>
</evidence>
<feature type="binding site" evidence="8">
    <location>
        <begin position="77"/>
        <end position="78"/>
    </location>
    <ligand>
        <name>substrate</name>
    </ligand>
</feature>
<dbReference type="GO" id="GO:0004856">
    <property type="term" value="F:D-xylulokinase activity"/>
    <property type="evidence" value="ECO:0007669"/>
    <property type="project" value="UniProtKB-UniRule"/>
</dbReference>
<evidence type="ECO:0000313" key="13">
    <source>
        <dbReference type="Proteomes" id="UP000038011"/>
    </source>
</evidence>
<comment type="function">
    <text evidence="8">Catalyzes the phosphorylation of D-xylulose to D-xylulose 5-phosphate.</text>
</comment>
<dbReference type="PANTHER" id="PTHR43095:SF6">
    <property type="entry name" value="XYLULOSE KINASE"/>
    <property type="match status" value="1"/>
</dbReference>
<comment type="catalytic activity">
    <reaction evidence="8 9">
        <text>D-xylulose + ATP = D-xylulose 5-phosphate + ADP + H(+)</text>
        <dbReference type="Rhea" id="RHEA:10964"/>
        <dbReference type="ChEBI" id="CHEBI:15378"/>
        <dbReference type="ChEBI" id="CHEBI:17140"/>
        <dbReference type="ChEBI" id="CHEBI:30616"/>
        <dbReference type="ChEBI" id="CHEBI:57737"/>
        <dbReference type="ChEBI" id="CHEBI:456216"/>
        <dbReference type="EC" id="2.7.1.17"/>
    </reaction>
</comment>
<dbReference type="PROSITE" id="PS00933">
    <property type="entry name" value="FGGY_KINASES_1"/>
    <property type="match status" value="1"/>
</dbReference>
<sequence length="478" mass="50577">MHLGLDLGTSSIKGLLIDDNQAIIAEATAPMAVSRPQDGWSEQDPAEWVRGAESVLASLAQKTDLSKLVSIGLSGHMHGATLIDKNDNVLRPCILWNDTRSHVEAAEMDSDSEFRDVSGNIVFPGFTAPKVAWVKNNEPEIFKQIAKVLLPKDYLRLWLTGGHVAEMSDAAGTSWLDTAKRDWSDNLLQKTGLTRDQMPSLVEGSEVSGTLRPALCQQYGITQEVVVAGGGGDNAASGIGVGVANAGDAFVSLGTSGVLFAASDGYAPDPASAVHTFCHALPKTWHQMGVILSATDSLNWYAKLVGHDAAALTNALGELEAPAKTLFMPYLGGERTPHNDASVRGAFIGLEHATDTNAGTRAVLEGVVHAFRDSFDALTSTGTKIERIMAVGGGSKSAYWLSALATSLQMPIDVPVAGDFGGALGAARLGMMAAGAEQDIVTRPDVAQTIEPSRQLEGAFADAHQRYREAYQSIRNLT</sequence>
<evidence type="ECO:0000256" key="1">
    <source>
        <dbReference type="ARBA" id="ARBA00009156"/>
    </source>
</evidence>
<dbReference type="InterPro" id="IPR018483">
    <property type="entry name" value="Carb_kinase_FGGY_CS"/>
</dbReference>
<evidence type="ECO:0000256" key="4">
    <source>
        <dbReference type="ARBA" id="ARBA00022741"/>
    </source>
</evidence>
<keyword evidence="4 8" id="KW-0547">Nucleotide-binding</keyword>
<dbReference type="InterPro" id="IPR018484">
    <property type="entry name" value="FGGY_N"/>
</dbReference>
<proteinExistence type="inferred from homology"/>
<keyword evidence="3 8" id="KW-0808">Transferase</keyword>
<dbReference type="SUPFAM" id="SSF53067">
    <property type="entry name" value="Actin-like ATPase domain"/>
    <property type="match status" value="2"/>
</dbReference>
<dbReference type="GO" id="GO:0042732">
    <property type="term" value="P:D-xylose metabolic process"/>
    <property type="evidence" value="ECO:0007669"/>
    <property type="project" value="UniProtKB-KW"/>
</dbReference>
<keyword evidence="2 8" id="KW-0859">Xylose metabolism</keyword>
<dbReference type="InterPro" id="IPR018485">
    <property type="entry name" value="FGGY_C"/>
</dbReference>
<dbReference type="EMBL" id="JXMU01000013">
    <property type="protein sequence ID" value="KPB01182.1"/>
    <property type="molecule type" value="Genomic_DNA"/>
</dbReference>
<dbReference type="AlphaFoldDB" id="A0A0N0E7J7"/>
<dbReference type="PATRIC" id="fig|1514904.3.peg.801"/>
<organism evidence="12 13">
    <name type="scientific">Ahrensia marina</name>
    <dbReference type="NCBI Taxonomy" id="1514904"/>
    <lineage>
        <taxon>Bacteria</taxon>
        <taxon>Pseudomonadati</taxon>
        <taxon>Pseudomonadota</taxon>
        <taxon>Alphaproteobacteria</taxon>
        <taxon>Hyphomicrobiales</taxon>
        <taxon>Ahrensiaceae</taxon>
        <taxon>Ahrensia</taxon>
    </lineage>
</organism>
<dbReference type="InterPro" id="IPR043129">
    <property type="entry name" value="ATPase_NBD"/>
</dbReference>
<dbReference type="CDD" id="cd07808">
    <property type="entry name" value="ASKHA_NBD_FGGY_EcXK-like"/>
    <property type="match status" value="1"/>
</dbReference>
<evidence type="ECO:0000313" key="12">
    <source>
        <dbReference type="EMBL" id="KPB01182.1"/>
    </source>
</evidence>
<dbReference type="GO" id="GO:0005998">
    <property type="term" value="P:xylulose catabolic process"/>
    <property type="evidence" value="ECO:0007669"/>
    <property type="project" value="UniProtKB-UniRule"/>
</dbReference>
<comment type="caution">
    <text evidence="12">The sequence shown here is derived from an EMBL/GenBank/DDBJ whole genome shotgun (WGS) entry which is preliminary data.</text>
</comment>
<feature type="active site" description="Proton acceptor" evidence="8">
    <location>
        <position position="233"/>
    </location>
</feature>
<dbReference type="RefSeq" id="WP_053999186.1">
    <property type="nucleotide sequence ID" value="NZ_JXMU01000013.1"/>
</dbReference>
<keyword evidence="6 8" id="KW-0067">ATP-binding</keyword>
<dbReference type="GO" id="GO:0005524">
    <property type="term" value="F:ATP binding"/>
    <property type="evidence" value="ECO:0007669"/>
    <property type="project" value="UniProtKB-UniRule"/>
</dbReference>
<dbReference type="Pfam" id="PF02782">
    <property type="entry name" value="FGGY_C"/>
    <property type="match status" value="1"/>
</dbReference>
<evidence type="ECO:0000256" key="2">
    <source>
        <dbReference type="ARBA" id="ARBA00022629"/>
    </source>
</evidence>
<evidence type="ECO:0000256" key="5">
    <source>
        <dbReference type="ARBA" id="ARBA00022777"/>
    </source>
</evidence>
<dbReference type="InterPro" id="IPR050406">
    <property type="entry name" value="FGGY_Carb_Kinase"/>
</dbReference>
<dbReference type="EC" id="2.7.1.17" evidence="8 9"/>
<dbReference type="Gene3D" id="3.30.420.40">
    <property type="match status" value="2"/>
</dbReference>
<dbReference type="InterPro" id="IPR000577">
    <property type="entry name" value="Carb_kinase_FGGY"/>
</dbReference>
<dbReference type="PIRSF" id="PIRSF000538">
    <property type="entry name" value="GlpK"/>
    <property type="match status" value="1"/>
</dbReference>
<reference evidence="12 13" key="1">
    <citation type="submission" date="2015-01" db="EMBL/GenBank/DDBJ databases">
        <title>Ahrensia donghaiensis sp. nov., a novel dimethylsulphoniopropionate-cleavage bacterium isolated from seawater and emended descriptions of the genus Ahrensia and Ahrensia kielensis.</title>
        <authorList>
            <person name="Liu J."/>
        </authorList>
    </citation>
    <scope>NUCLEOTIDE SEQUENCE [LARGE SCALE GENOMIC DNA]</scope>
    <source>
        <strain evidence="12 13">LZD062</strain>
    </source>
</reference>